<dbReference type="GO" id="GO:0017148">
    <property type="term" value="P:negative regulation of translation"/>
    <property type="evidence" value="ECO:0007669"/>
    <property type="project" value="TreeGrafter"/>
</dbReference>
<comment type="function">
    <text evidence="4">This protein is one of the early assembly proteins of the 50S ribosomal subunit, although it is not seen to bind rRNA by itself. It is important during the early stages of 50S assembly.</text>
</comment>
<evidence type="ECO:0000256" key="2">
    <source>
        <dbReference type="ARBA" id="ARBA00022980"/>
    </source>
</evidence>
<name>A0A1F7XXT9_9BACT</name>
<dbReference type="InterPro" id="IPR005823">
    <property type="entry name" value="Ribosomal_uL13_bac-type"/>
</dbReference>
<evidence type="ECO:0000256" key="4">
    <source>
        <dbReference type="HAMAP-Rule" id="MF_01366"/>
    </source>
</evidence>
<dbReference type="EMBL" id="MGGD01000065">
    <property type="protein sequence ID" value="OGM19539.1"/>
    <property type="molecule type" value="Genomic_DNA"/>
</dbReference>
<dbReference type="GO" id="GO:0003735">
    <property type="term" value="F:structural constituent of ribosome"/>
    <property type="evidence" value="ECO:0007669"/>
    <property type="project" value="InterPro"/>
</dbReference>
<gene>
    <name evidence="4" type="primary">rplM</name>
    <name evidence="5" type="ORF">A2771_02095</name>
</gene>
<reference evidence="5 6" key="1">
    <citation type="journal article" date="2016" name="Nat. Commun.">
        <title>Thousands of microbial genomes shed light on interconnected biogeochemical processes in an aquifer system.</title>
        <authorList>
            <person name="Anantharaman K."/>
            <person name="Brown C.T."/>
            <person name="Hug L.A."/>
            <person name="Sharon I."/>
            <person name="Castelle C.J."/>
            <person name="Probst A.J."/>
            <person name="Thomas B.C."/>
            <person name="Singh A."/>
            <person name="Wilkins M.J."/>
            <person name="Karaoz U."/>
            <person name="Brodie E.L."/>
            <person name="Williams K.H."/>
            <person name="Hubbard S.S."/>
            <person name="Banfield J.F."/>
        </authorList>
    </citation>
    <scope>NUCLEOTIDE SEQUENCE [LARGE SCALE GENOMIC DNA]</scope>
</reference>
<organism evidence="5 6">
    <name type="scientific">Candidatus Woesebacteria bacterium RIFCSPHIGHO2_01_FULL_38_26b</name>
    <dbReference type="NCBI Taxonomy" id="1802491"/>
    <lineage>
        <taxon>Bacteria</taxon>
        <taxon>Candidatus Woeseibacteriota</taxon>
    </lineage>
</organism>
<sequence>MKTYQPRKKDIKRDWHIIDAKGKILGRISTEITSYLTGKNKPSFSRHMDIGDYVVVINASEVSVSGKKDKQKVYRRHSGYPGGFKEVKYSQLLKEQPKKVIEHAVSGMLADNRLKDDRLRRLKIFSGETHPYGDKFNGKN</sequence>
<keyword evidence="2 4" id="KW-0689">Ribosomal protein</keyword>
<dbReference type="GO" id="GO:0022625">
    <property type="term" value="C:cytosolic large ribosomal subunit"/>
    <property type="evidence" value="ECO:0007669"/>
    <property type="project" value="TreeGrafter"/>
</dbReference>
<dbReference type="InterPro" id="IPR036899">
    <property type="entry name" value="Ribosomal_uL13_sf"/>
</dbReference>
<comment type="similarity">
    <text evidence="1 4">Belongs to the universal ribosomal protein uL13 family.</text>
</comment>
<dbReference type="PIRSF" id="PIRSF002181">
    <property type="entry name" value="Ribosomal_L13"/>
    <property type="match status" value="1"/>
</dbReference>
<dbReference type="Pfam" id="PF00572">
    <property type="entry name" value="Ribosomal_L13"/>
    <property type="match status" value="1"/>
</dbReference>
<dbReference type="InterPro" id="IPR005822">
    <property type="entry name" value="Ribosomal_uL13"/>
</dbReference>
<accession>A0A1F7XXT9</accession>
<dbReference type="AlphaFoldDB" id="A0A1F7XXT9"/>
<evidence type="ECO:0000256" key="3">
    <source>
        <dbReference type="ARBA" id="ARBA00023274"/>
    </source>
</evidence>
<protein>
    <recommendedName>
        <fullName evidence="4">Large ribosomal subunit protein uL13</fullName>
    </recommendedName>
</protein>
<proteinExistence type="inferred from homology"/>
<evidence type="ECO:0000256" key="1">
    <source>
        <dbReference type="ARBA" id="ARBA00006227"/>
    </source>
</evidence>
<keyword evidence="3 4" id="KW-0687">Ribonucleoprotein</keyword>
<dbReference type="PANTHER" id="PTHR11545:SF2">
    <property type="entry name" value="LARGE RIBOSOMAL SUBUNIT PROTEIN UL13M"/>
    <property type="match status" value="1"/>
</dbReference>
<evidence type="ECO:0000313" key="6">
    <source>
        <dbReference type="Proteomes" id="UP000176741"/>
    </source>
</evidence>
<evidence type="ECO:0000313" key="5">
    <source>
        <dbReference type="EMBL" id="OGM19539.1"/>
    </source>
</evidence>
<dbReference type="GO" id="GO:0006412">
    <property type="term" value="P:translation"/>
    <property type="evidence" value="ECO:0007669"/>
    <property type="project" value="UniProtKB-UniRule"/>
</dbReference>
<dbReference type="GO" id="GO:0003729">
    <property type="term" value="F:mRNA binding"/>
    <property type="evidence" value="ECO:0007669"/>
    <property type="project" value="TreeGrafter"/>
</dbReference>
<dbReference type="HAMAP" id="MF_01366">
    <property type="entry name" value="Ribosomal_uL13"/>
    <property type="match status" value="1"/>
</dbReference>
<dbReference type="PANTHER" id="PTHR11545">
    <property type="entry name" value="RIBOSOMAL PROTEIN L13"/>
    <property type="match status" value="1"/>
</dbReference>
<comment type="subunit">
    <text evidence="4">Part of the 50S ribosomal subunit.</text>
</comment>
<dbReference type="NCBIfam" id="TIGR01066">
    <property type="entry name" value="rplM_bact"/>
    <property type="match status" value="1"/>
</dbReference>
<dbReference type="SUPFAM" id="SSF52161">
    <property type="entry name" value="Ribosomal protein L13"/>
    <property type="match status" value="1"/>
</dbReference>
<dbReference type="Gene3D" id="3.90.1180.10">
    <property type="entry name" value="Ribosomal protein L13"/>
    <property type="match status" value="1"/>
</dbReference>
<dbReference type="Proteomes" id="UP000176741">
    <property type="component" value="Unassembled WGS sequence"/>
</dbReference>
<dbReference type="CDD" id="cd00392">
    <property type="entry name" value="Ribosomal_L13"/>
    <property type="match status" value="1"/>
</dbReference>
<comment type="caution">
    <text evidence="5">The sequence shown here is derived from an EMBL/GenBank/DDBJ whole genome shotgun (WGS) entry which is preliminary data.</text>
</comment>